<evidence type="ECO:0000313" key="7">
    <source>
        <dbReference type="Proteomes" id="UP000094236"/>
    </source>
</evidence>
<dbReference type="Pfam" id="PF00169">
    <property type="entry name" value="PH"/>
    <property type="match status" value="1"/>
</dbReference>
<dbReference type="GO" id="GO:0005933">
    <property type="term" value="C:cellular bud"/>
    <property type="evidence" value="ECO:0007669"/>
    <property type="project" value="UniProtKB-ARBA"/>
</dbReference>
<feature type="compositionally biased region" description="Polar residues" evidence="3">
    <location>
        <begin position="267"/>
        <end position="296"/>
    </location>
</feature>
<evidence type="ECO:0000259" key="4">
    <source>
        <dbReference type="PROSITE" id="PS50003"/>
    </source>
</evidence>
<keyword evidence="7" id="KW-1185">Reference proteome</keyword>
<dbReference type="PANTHER" id="PTHR23176">
    <property type="entry name" value="RHO/RAC/CDC GTPASE-ACTIVATING PROTEIN"/>
    <property type="match status" value="1"/>
</dbReference>
<dbReference type="OrthoDB" id="185175at2759"/>
<dbReference type="PROSITE" id="PS50238">
    <property type="entry name" value="RHOGAP"/>
    <property type="match status" value="1"/>
</dbReference>
<feature type="compositionally biased region" description="Low complexity" evidence="3">
    <location>
        <begin position="460"/>
        <end position="472"/>
    </location>
</feature>
<accession>A0A1E4TNM2</accession>
<evidence type="ECO:0000256" key="1">
    <source>
        <dbReference type="ARBA" id="ARBA00022468"/>
    </source>
</evidence>
<dbReference type="Pfam" id="PF00620">
    <property type="entry name" value="RhoGAP"/>
    <property type="match status" value="1"/>
</dbReference>
<sequence>MESISSRLGKTSEVLETDQQYQQYQQGYLVQNDKSKEELIELNKNLLNEISSLKKDKESLYEIVIEKDKMIKTLKLKISEYDKKFQTESPASSSGASVKTPITTNFNFNNKGVNGSQSHLSPPVEVINNDSNINNNSGTDSVPPPRSLQRKISNNGPYRSNRLTPSSSGKDSNSLIGNSPDNSINSRIQSQENIVSSNDYSNTTITSQEITMPVSSVDANKTITLDETGNKNKNIKSDNDDALLPGLSPKDLIPIRNPNHRIVSPISVGNGNGTSNENGDIKSPTRSIRTVSSSYLTSPESAARNSITTASLGFARNNADLDLETPENSPTKMRYNPQLKNAPQPQVSIPLNGMILGSTPRRNLSPCRVGARMRGNSSPGAWMSRSPLKNESTNANIDDGYNAIKDRNVHTPLVLASDNNEEEDEFIFSPSNLNNKSKSSLTKTSTHSSFVFSDHENHNNNHTSNNNNNNDINKTEDIDMVVQYMNQKLNTNVSNGAESDNPYIVSHSSSSQTATTDNTRKPPVIGPPVIGRPALTNQNSNNVPNMTLNPPASSGNFDNRVSQSNTENEFNAETAKKAAGYSNNTTTRSTASSTAASTPNPNLKTDDLYTEDELKGLMVRPADLPTTLICVVSVIDTNAAKANKKSDDPSITFGCFFVEEKTGERREIFKFSKTYSQLLEFDSIIRPFFFQLVPLPEISAFHRTTPNTIEFRRQILMNYFFKIFELRIKPKGLSLSICRFVSSDVIFNFDVNETVMKEGCMLKKSIGKLNTGNNWKIVWCSVYGSTFTIDELHSNQLATSGKKSVLNVTECKLVNEEDGKDYKYAISIIEPKRSVLSSSSNKILLCAESNLDKTEWLEALAKAYSNNGNGDFSSSNTSLINDATTMHPQTSDISSDSSSLKHGKYLNSPEVPVTPTMRSHEVNGNGSNNNNEGKKKRVGLFSMKRQTNIFNLGNNSGGNNNNSVNDEKVQDDYLRPTTIIEPTTTVTRNANDTSYQASSTLTEDKTPSRNTESSYSYSPYSPTPSGSASRELFGSSLQESIELSSSVYKSKEIPSICFRCIDLLEREDAIYSEGLFRLTGKSSEIKFLNDSFNYKYDLDFYELEKLPDVHSVSTLLKRYLRSLKESVITPEFIDDLKKSDANSGDKFVELLKKDVHDLRLLPEVNYNLLYIIISYLTKVVDNKEYNKMDINNITMLFSVNFNCDEYILAELIINFNYIFDNTGSIVPEDKRPFIRNKK</sequence>
<gene>
    <name evidence="6" type="ORF">PACTADRAFT_51891</name>
</gene>
<feature type="compositionally biased region" description="Low complexity" evidence="3">
    <location>
        <begin position="582"/>
        <end position="602"/>
    </location>
</feature>
<evidence type="ECO:0000259" key="5">
    <source>
        <dbReference type="PROSITE" id="PS50238"/>
    </source>
</evidence>
<evidence type="ECO:0008006" key="8">
    <source>
        <dbReference type="Google" id="ProtNLM"/>
    </source>
</evidence>
<feature type="compositionally biased region" description="Basic and acidic residues" evidence="3">
    <location>
        <begin position="965"/>
        <end position="974"/>
    </location>
</feature>
<feature type="compositionally biased region" description="Low complexity" evidence="3">
    <location>
        <begin position="127"/>
        <end position="137"/>
    </location>
</feature>
<protein>
    <recommendedName>
        <fullName evidence="8">Rho-GAP domain-containing protein</fullName>
    </recommendedName>
</protein>
<dbReference type="Gene3D" id="1.10.555.10">
    <property type="entry name" value="Rho GTPase activation protein"/>
    <property type="match status" value="1"/>
</dbReference>
<feature type="region of interest" description="Disordered" evidence="3">
    <location>
        <begin position="949"/>
        <end position="1031"/>
    </location>
</feature>
<feature type="region of interest" description="Disordered" evidence="3">
    <location>
        <begin position="910"/>
        <end position="934"/>
    </location>
</feature>
<reference evidence="7" key="1">
    <citation type="submission" date="2016-05" db="EMBL/GenBank/DDBJ databases">
        <title>Comparative genomics of biotechnologically important yeasts.</title>
        <authorList>
            <consortium name="DOE Joint Genome Institute"/>
            <person name="Riley R."/>
            <person name="Haridas S."/>
            <person name="Wolfe K.H."/>
            <person name="Lopes M.R."/>
            <person name="Hittinger C.T."/>
            <person name="Goker M."/>
            <person name="Salamov A."/>
            <person name="Wisecaver J."/>
            <person name="Long T.M."/>
            <person name="Aerts A.L."/>
            <person name="Barry K."/>
            <person name="Choi C."/>
            <person name="Clum A."/>
            <person name="Coughlan A.Y."/>
            <person name="Deshpande S."/>
            <person name="Douglass A.P."/>
            <person name="Hanson S.J."/>
            <person name="Klenk H.-P."/>
            <person name="Labutti K."/>
            <person name="Lapidus A."/>
            <person name="Lindquist E."/>
            <person name="Lipzen A."/>
            <person name="Meier-Kolthoff J.P."/>
            <person name="Ohm R.A."/>
            <person name="Otillar R.P."/>
            <person name="Pangilinan J."/>
            <person name="Peng Y."/>
            <person name="Rokas A."/>
            <person name="Rosa C.A."/>
            <person name="Scheuner C."/>
            <person name="Sibirny A.A."/>
            <person name="Slot J.C."/>
            <person name="Stielow J.B."/>
            <person name="Sun H."/>
            <person name="Kurtzman C.P."/>
            <person name="Blackwell M."/>
            <person name="Grigoriev I.V."/>
            <person name="Jeffries T.W."/>
        </authorList>
    </citation>
    <scope>NUCLEOTIDE SEQUENCE [LARGE SCALE GENOMIC DNA]</scope>
    <source>
        <strain evidence="7">NRRL Y-2460</strain>
    </source>
</reference>
<keyword evidence="2" id="KW-0175">Coiled coil</keyword>
<dbReference type="AlphaFoldDB" id="A0A1E4TNM2"/>
<dbReference type="Gene3D" id="2.30.29.30">
    <property type="entry name" value="Pleckstrin-homology domain (PH domain)/Phosphotyrosine-binding domain (PTB)"/>
    <property type="match status" value="1"/>
</dbReference>
<name>A0A1E4TNM2_PACTA</name>
<feature type="coiled-coil region" evidence="2">
    <location>
        <begin position="36"/>
        <end position="63"/>
    </location>
</feature>
<keyword evidence="1" id="KW-0343">GTPase activation</keyword>
<proteinExistence type="predicted"/>
<dbReference type="InterPro" id="IPR001849">
    <property type="entry name" value="PH_domain"/>
</dbReference>
<evidence type="ECO:0000313" key="6">
    <source>
        <dbReference type="EMBL" id="ODV93278.1"/>
    </source>
</evidence>
<dbReference type="CDD" id="cd06093">
    <property type="entry name" value="PX_domain"/>
    <property type="match status" value="1"/>
</dbReference>
<dbReference type="GO" id="GO:0005096">
    <property type="term" value="F:GTPase activator activity"/>
    <property type="evidence" value="ECO:0007669"/>
    <property type="project" value="UniProtKB-KW"/>
</dbReference>
<dbReference type="InterPro" id="IPR050729">
    <property type="entry name" value="Rho-GAP"/>
</dbReference>
<dbReference type="Proteomes" id="UP000094236">
    <property type="component" value="Unassembled WGS sequence"/>
</dbReference>
<dbReference type="GO" id="GO:0007165">
    <property type="term" value="P:signal transduction"/>
    <property type="evidence" value="ECO:0007669"/>
    <property type="project" value="InterPro"/>
</dbReference>
<feature type="region of interest" description="Disordered" evidence="3">
    <location>
        <begin position="109"/>
        <end position="185"/>
    </location>
</feature>
<dbReference type="GO" id="GO:0005938">
    <property type="term" value="C:cell cortex"/>
    <property type="evidence" value="ECO:0007669"/>
    <property type="project" value="UniProtKB-ARBA"/>
</dbReference>
<feature type="compositionally biased region" description="Polar residues" evidence="3">
    <location>
        <begin position="535"/>
        <end position="571"/>
    </location>
</feature>
<feature type="compositionally biased region" description="Polar residues" evidence="3">
    <location>
        <begin position="506"/>
        <end position="517"/>
    </location>
</feature>
<dbReference type="PANTHER" id="PTHR23176:SF129">
    <property type="entry name" value="RHO GTPASE ACTIVATING PROTEIN AT 16F, ISOFORM E-RELATED"/>
    <property type="match status" value="1"/>
</dbReference>
<dbReference type="PROSITE" id="PS50003">
    <property type="entry name" value="PH_DOMAIN"/>
    <property type="match status" value="1"/>
</dbReference>
<feature type="region of interest" description="Disordered" evidence="3">
    <location>
        <begin position="264"/>
        <end position="296"/>
    </location>
</feature>
<feature type="compositionally biased region" description="Polar residues" evidence="3">
    <location>
        <begin position="988"/>
        <end position="1001"/>
    </location>
</feature>
<dbReference type="SUPFAM" id="SSF50729">
    <property type="entry name" value="PH domain-like"/>
    <property type="match status" value="1"/>
</dbReference>
<dbReference type="STRING" id="669874.A0A1E4TNM2"/>
<feature type="domain" description="PH" evidence="4">
    <location>
        <begin position="754"/>
        <end position="865"/>
    </location>
</feature>
<dbReference type="SUPFAM" id="SSF48350">
    <property type="entry name" value="GTPase activation domain, GAP"/>
    <property type="match status" value="1"/>
</dbReference>
<feature type="compositionally biased region" description="Polar residues" evidence="3">
    <location>
        <begin position="150"/>
        <end position="185"/>
    </location>
</feature>
<feature type="compositionally biased region" description="Low complexity" evidence="3">
    <location>
        <begin position="976"/>
        <end position="987"/>
    </location>
</feature>
<dbReference type="SMART" id="SM00233">
    <property type="entry name" value="PH"/>
    <property type="match status" value="1"/>
</dbReference>
<dbReference type="InterPro" id="IPR008936">
    <property type="entry name" value="Rho_GTPase_activation_prot"/>
</dbReference>
<evidence type="ECO:0000256" key="2">
    <source>
        <dbReference type="SAM" id="Coils"/>
    </source>
</evidence>
<evidence type="ECO:0000256" key="3">
    <source>
        <dbReference type="SAM" id="MobiDB-lite"/>
    </source>
</evidence>
<dbReference type="EMBL" id="KV454018">
    <property type="protein sequence ID" value="ODV93278.1"/>
    <property type="molecule type" value="Genomic_DNA"/>
</dbReference>
<dbReference type="InterPro" id="IPR000198">
    <property type="entry name" value="RhoGAP_dom"/>
</dbReference>
<organism evidence="6 7">
    <name type="scientific">Pachysolen tannophilus NRRL Y-2460</name>
    <dbReference type="NCBI Taxonomy" id="669874"/>
    <lineage>
        <taxon>Eukaryota</taxon>
        <taxon>Fungi</taxon>
        <taxon>Dikarya</taxon>
        <taxon>Ascomycota</taxon>
        <taxon>Saccharomycotina</taxon>
        <taxon>Pichiomycetes</taxon>
        <taxon>Pachysolenaceae</taxon>
        <taxon>Pachysolen</taxon>
    </lineage>
</organism>
<feature type="region of interest" description="Disordered" evidence="3">
    <location>
        <begin position="492"/>
        <end position="607"/>
    </location>
</feature>
<feature type="compositionally biased region" description="Low complexity" evidence="3">
    <location>
        <begin position="521"/>
        <end position="533"/>
    </location>
</feature>
<dbReference type="InterPro" id="IPR011993">
    <property type="entry name" value="PH-like_dom_sf"/>
</dbReference>
<feature type="domain" description="Rho-GAP" evidence="5">
    <location>
        <begin position="1041"/>
        <end position="1233"/>
    </location>
</feature>
<feature type="compositionally biased region" description="Low complexity" evidence="3">
    <location>
        <begin position="951"/>
        <end position="964"/>
    </location>
</feature>
<feature type="region of interest" description="Disordered" evidence="3">
    <location>
        <begin position="371"/>
        <end position="394"/>
    </location>
</feature>
<feature type="compositionally biased region" description="Polar residues" evidence="3">
    <location>
        <begin position="109"/>
        <end position="120"/>
    </location>
</feature>
<feature type="region of interest" description="Disordered" evidence="3">
    <location>
        <begin position="454"/>
        <end position="473"/>
    </location>
</feature>
<feature type="compositionally biased region" description="Low complexity" evidence="3">
    <location>
        <begin position="1013"/>
        <end position="1031"/>
    </location>
</feature>
<dbReference type="SMART" id="SM00324">
    <property type="entry name" value="RhoGAP"/>
    <property type="match status" value="1"/>
</dbReference>